<evidence type="ECO:0000259" key="5">
    <source>
        <dbReference type="PROSITE" id="PS51898"/>
    </source>
</evidence>
<dbReference type="PROSITE" id="PS51898">
    <property type="entry name" value="TYR_RECOMBINASE"/>
    <property type="match status" value="1"/>
</dbReference>
<dbReference type="PANTHER" id="PTHR30349:SF64">
    <property type="entry name" value="PROPHAGE INTEGRASE INTD-RELATED"/>
    <property type="match status" value="1"/>
</dbReference>
<proteinExistence type="inferred from homology"/>
<evidence type="ECO:0000256" key="3">
    <source>
        <dbReference type="ARBA" id="ARBA00023125"/>
    </source>
</evidence>
<dbReference type="Gene3D" id="1.10.443.10">
    <property type="entry name" value="Intergrase catalytic core"/>
    <property type="match status" value="1"/>
</dbReference>
<dbReference type="EMBL" id="JACIFD010000007">
    <property type="protein sequence ID" value="MBB4071590.1"/>
    <property type="molecule type" value="Genomic_DNA"/>
</dbReference>
<evidence type="ECO:0000256" key="4">
    <source>
        <dbReference type="ARBA" id="ARBA00023172"/>
    </source>
</evidence>
<dbReference type="InterPro" id="IPR004107">
    <property type="entry name" value="Integrase_SAM-like_N"/>
</dbReference>
<dbReference type="AlphaFoldDB" id="A0A840DFV1"/>
<dbReference type="Gene3D" id="1.10.150.130">
    <property type="match status" value="1"/>
</dbReference>
<accession>A0A840DFV1</accession>
<keyword evidence="2" id="KW-0229">DNA integration</keyword>
<dbReference type="Proteomes" id="UP000571183">
    <property type="component" value="Unassembled WGS sequence"/>
</dbReference>
<dbReference type="GO" id="GO:0006310">
    <property type="term" value="P:DNA recombination"/>
    <property type="evidence" value="ECO:0007669"/>
    <property type="project" value="UniProtKB-KW"/>
</dbReference>
<dbReference type="Pfam" id="PF14659">
    <property type="entry name" value="Phage_int_SAM_3"/>
    <property type="match status" value="1"/>
</dbReference>
<reference evidence="6" key="1">
    <citation type="submission" date="2020-08" db="EMBL/GenBank/DDBJ databases">
        <title>Sequencing the genomes of 1000 actinobacteria strains.</title>
        <authorList>
            <person name="Klenk H.-P."/>
        </authorList>
    </citation>
    <scope>NUCLEOTIDE SEQUENCE [LARGE SCALE GENOMIC DNA]</scope>
    <source>
        <strain evidence="6">DSM 27064</strain>
    </source>
</reference>
<evidence type="ECO:0000313" key="7">
    <source>
        <dbReference type="Proteomes" id="UP000571183"/>
    </source>
</evidence>
<organism evidence="6 7">
    <name type="scientific">Canibacter oris</name>
    <dbReference type="NCBI Taxonomy" id="1365628"/>
    <lineage>
        <taxon>Bacteria</taxon>
        <taxon>Bacillati</taxon>
        <taxon>Actinomycetota</taxon>
        <taxon>Actinomycetes</taxon>
        <taxon>Micrococcales</taxon>
        <taxon>Microbacteriaceae</taxon>
        <taxon>Canibacter</taxon>
    </lineage>
</organism>
<protein>
    <submittedName>
        <fullName evidence="6">Integrase</fullName>
    </submittedName>
</protein>
<dbReference type="InterPro" id="IPR002104">
    <property type="entry name" value="Integrase_catalytic"/>
</dbReference>
<evidence type="ECO:0000313" key="6">
    <source>
        <dbReference type="EMBL" id="MBB4071590.1"/>
    </source>
</evidence>
<feature type="domain" description="Tyr recombinase" evidence="5">
    <location>
        <begin position="223"/>
        <end position="414"/>
    </location>
</feature>
<dbReference type="PANTHER" id="PTHR30349">
    <property type="entry name" value="PHAGE INTEGRASE-RELATED"/>
    <property type="match status" value="1"/>
</dbReference>
<dbReference type="Pfam" id="PF00589">
    <property type="entry name" value="Phage_integrase"/>
    <property type="match status" value="1"/>
</dbReference>
<dbReference type="InterPro" id="IPR050090">
    <property type="entry name" value="Tyrosine_recombinase_XerCD"/>
</dbReference>
<dbReference type="GO" id="GO:0015074">
    <property type="term" value="P:DNA integration"/>
    <property type="evidence" value="ECO:0007669"/>
    <property type="project" value="UniProtKB-KW"/>
</dbReference>
<sequence>MAKAWVDDLWVKDAVATLPDGTSTRLQPTAAQLRHINKLPEHFRTSRFGKGKRWRVGWYAPDTAGEVRQRTKAFDTKAAAEEFAAELEDDIRSSRYVDPQRAQTLFGEVAAAWLRTKTDVKESSLFSYRTELERYVLPKWGQRPIGSITRAQVEEWVQELSEGRAPHVFTVRRASRPLSVRTVHYLVSVVFAGVVNYAVSHKYLQVSPLAGVRLPREQKSEIAELPVLTVEQLEQVAGFCAERAEAPQYRVLVQFLGYCGLRIGEATALQVRDLDLSARRATVRRTWTLDKDGQKRLGTPKTGRAREIPVPGFLTAELEALTAGKALTDFVFQNRHGEAIDGQSFSLQIWRAARKPLGLDHITVHDLRHTAASLAIKAGADVLIVQRMLGHANASQTLNTYSHLFPDKLDEVMDRVETLRAENSDTNK</sequence>
<dbReference type="InterPro" id="IPR011010">
    <property type="entry name" value="DNA_brk_join_enz"/>
</dbReference>
<comment type="similarity">
    <text evidence="1">Belongs to the 'phage' integrase family.</text>
</comment>
<dbReference type="SUPFAM" id="SSF56349">
    <property type="entry name" value="DNA breaking-rejoining enzymes"/>
    <property type="match status" value="1"/>
</dbReference>
<dbReference type="GO" id="GO:0003677">
    <property type="term" value="F:DNA binding"/>
    <property type="evidence" value="ECO:0007669"/>
    <property type="project" value="UniProtKB-KW"/>
</dbReference>
<evidence type="ECO:0000256" key="1">
    <source>
        <dbReference type="ARBA" id="ARBA00008857"/>
    </source>
</evidence>
<evidence type="ECO:0000256" key="2">
    <source>
        <dbReference type="ARBA" id="ARBA00022908"/>
    </source>
</evidence>
<keyword evidence="3" id="KW-0238">DNA-binding</keyword>
<dbReference type="CDD" id="cd01189">
    <property type="entry name" value="INT_ICEBs1_C_like"/>
    <property type="match status" value="1"/>
</dbReference>
<dbReference type="RefSeq" id="WP_183304621.1">
    <property type="nucleotide sequence ID" value="NZ_JACIFD010000007.1"/>
</dbReference>
<keyword evidence="7" id="KW-1185">Reference proteome</keyword>
<name>A0A840DFV1_9MICO</name>
<comment type="caution">
    <text evidence="6">The sequence shown here is derived from an EMBL/GenBank/DDBJ whole genome shotgun (WGS) entry which is preliminary data.</text>
</comment>
<keyword evidence="4" id="KW-0233">DNA recombination</keyword>
<dbReference type="InterPro" id="IPR013762">
    <property type="entry name" value="Integrase-like_cat_sf"/>
</dbReference>
<gene>
    <name evidence="6" type="ORF">F5897_000898</name>
</gene>
<dbReference type="InterPro" id="IPR010998">
    <property type="entry name" value="Integrase_recombinase_N"/>
</dbReference>